<dbReference type="Gene3D" id="2.160.20.120">
    <property type="match status" value="1"/>
</dbReference>
<feature type="domain" description="Putative auto-transporter adhesin head GIN" evidence="1">
    <location>
        <begin position="63"/>
        <end position="256"/>
    </location>
</feature>
<gene>
    <name evidence="2" type="ORF">SAMN05421766_10535</name>
</gene>
<proteinExistence type="predicted"/>
<evidence type="ECO:0000313" key="2">
    <source>
        <dbReference type="EMBL" id="SIS93448.1"/>
    </source>
</evidence>
<dbReference type="EMBL" id="FTOB01000005">
    <property type="protein sequence ID" value="SIS93448.1"/>
    <property type="molecule type" value="Genomic_DNA"/>
</dbReference>
<keyword evidence="3" id="KW-1185">Reference proteome</keyword>
<comment type="caution">
    <text evidence="2">The sequence shown here is derived from an EMBL/GenBank/DDBJ whole genome shotgun (WGS) entry which is preliminary data.</text>
</comment>
<dbReference type="Pfam" id="PF10988">
    <property type="entry name" value="DUF2807"/>
    <property type="match status" value="1"/>
</dbReference>
<dbReference type="RefSeq" id="WP_245800090.1">
    <property type="nucleotide sequence ID" value="NZ_FTOB01000005.1"/>
</dbReference>
<evidence type="ECO:0000313" key="3">
    <source>
        <dbReference type="Proteomes" id="UP000185728"/>
    </source>
</evidence>
<evidence type="ECO:0000259" key="1">
    <source>
        <dbReference type="Pfam" id="PF10988"/>
    </source>
</evidence>
<dbReference type="InterPro" id="IPR021255">
    <property type="entry name" value="DUF2807"/>
</dbReference>
<name>A0ABY1L2T3_9FLAO</name>
<accession>A0ABY1L2T3</accession>
<protein>
    <submittedName>
        <fullName evidence="2">Auto-transporter adhesin, head GIN domain</fullName>
    </submittedName>
</protein>
<dbReference type="Proteomes" id="UP000185728">
    <property type="component" value="Unassembled WGS sequence"/>
</dbReference>
<sequence>MAIGLKDRDSETVPLGSGRVVRRSRFFAMLCCIVVLVSCNGENASDCFQGTGDIVREEVVVDNFTQITVYENVSLVVKQGPVQKVEIETGSVLRNEVTAEVVDGRLILRDTNDCNYFRDYGVTKIYVTAPDITEIRSSTGWPISSDGVLAYSRLNLLSESFADPEAQTTDGEFDLEVAGNDLNVVVNGIAYFKLKGTVDNLSLTIAAGDSRIEAADLVAQSVTLNHRGSNDMYVNPQESIKGVIRGVGDVFSSNRPTAVDVEELYKGRLIFE</sequence>
<reference evidence="2 3" key="1">
    <citation type="submission" date="2017-01" db="EMBL/GenBank/DDBJ databases">
        <authorList>
            <person name="Varghese N."/>
            <person name="Submissions S."/>
        </authorList>
    </citation>
    <scope>NUCLEOTIDE SEQUENCE [LARGE SCALE GENOMIC DNA]</scope>
    <source>
        <strain evidence="2 3">DSM 2061</strain>
    </source>
</reference>
<organism evidence="2 3">
    <name type="scientific">Zobellia uliginosa</name>
    <dbReference type="NCBI Taxonomy" id="143224"/>
    <lineage>
        <taxon>Bacteria</taxon>
        <taxon>Pseudomonadati</taxon>
        <taxon>Bacteroidota</taxon>
        <taxon>Flavobacteriia</taxon>
        <taxon>Flavobacteriales</taxon>
        <taxon>Flavobacteriaceae</taxon>
        <taxon>Zobellia</taxon>
    </lineage>
</organism>